<reference evidence="3 4" key="1">
    <citation type="journal article" date="2017" name="Genome Biol. Evol.">
        <title>Phytophthora megakarya and P. palmivora, closely related causal agents of cacao black pod rot, underwent increases in genome sizes and gene numbers by different mechanisms.</title>
        <authorList>
            <person name="Ali S.S."/>
            <person name="Shao J."/>
            <person name="Lary D.J."/>
            <person name="Kronmiller B."/>
            <person name="Shen D."/>
            <person name="Strem M.D."/>
            <person name="Amoako-Attah I."/>
            <person name="Akrofi A.Y."/>
            <person name="Begoude B.A."/>
            <person name="Ten Hoopen G.M."/>
            <person name="Coulibaly K."/>
            <person name="Kebe B.I."/>
            <person name="Melnick R.L."/>
            <person name="Guiltinan M.J."/>
            <person name="Tyler B.M."/>
            <person name="Meinhardt L.W."/>
            <person name="Bailey B.A."/>
        </authorList>
    </citation>
    <scope>NUCLEOTIDE SEQUENCE [LARGE SCALE GENOMIC DNA]</scope>
    <source>
        <strain evidence="4">sbr112.9</strain>
    </source>
</reference>
<dbReference type="InterPro" id="IPR016197">
    <property type="entry name" value="Chromo-like_dom_sf"/>
</dbReference>
<organism evidence="3 4">
    <name type="scientific">Phytophthora palmivora</name>
    <dbReference type="NCBI Taxonomy" id="4796"/>
    <lineage>
        <taxon>Eukaryota</taxon>
        <taxon>Sar</taxon>
        <taxon>Stramenopiles</taxon>
        <taxon>Oomycota</taxon>
        <taxon>Peronosporomycetes</taxon>
        <taxon>Peronosporales</taxon>
        <taxon>Peronosporaceae</taxon>
        <taxon>Phytophthora</taxon>
    </lineage>
</organism>
<name>A0A2P4XLY1_9STRA</name>
<accession>A0A2P4XLY1</accession>
<dbReference type="PANTHER" id="PTHR37984">
    <property type="entry name" value="PROTEIN CBG26694"/>
    <property type="match status" value="1"/>
</dbReference>
<dbReference type="Proteomes" id="UP000237271">
    <property type="component" value="Unassembled WGS sequence"/>
</dbReference>
<dbReference type="InterPro" id="IPR043502">
    <property type="entry name" value="DNA/RNA_pol_sf"/>
</dbReference>
<feature type="domain" description="Reverse transcriptase/retrotransposon-derived protein RNase H-like" evidence="2">
    <location>
        <begin position="93"/>
        <end position="190"/>
    </location>
</feature>
<evidence type="ECO:0000256" key="1">
    <source>
        <dbReference type="ARBA" id="ARBA00023268"/>
    </source>
</evidence>
<dbReference type="PANTHER" id="PTHR37984:SF5">
    <property type="entry name" value="PROTEIN NYNRIN-LIKE"/>
    <property type="match status" value="1"/>
</dbReference>
<keyword evidence="1" id="KW-0511">Multifunctional enzyme</keyword>
<dbReference type="SUPFAM" id="SSF54160">
    <property type="entry name" value="Chromo domain-like"/>
    <property type="match status" value="1"/>
</dbReference>
<sequence length="492" mass="55312">MFAEMFNNVLWCGRVVSGEGVKHDPARIDALKGFPLPSLGNELQHTELDAQLATSLQQTFSLAGVADGRSIYKRAGGRKKNMMKNILFSEVGWSQEEIDCFERCKSALGNALQLAHPDPAKRLCVFTDASEDHWGAVMTQMPQDQQLRPLSEQDHAPQMMLSGTFSGSAKLERKAFAIVETCRRADYLLHRADGFALSQIAETSATFLSSRGQVHWWSLLLMAYRYDIYDIAGEENVWADLLSRWGCSFKSVCTIRQIALPMSPQLDKSFSKATPPSGITRHIDHALWKDGKGRIWIPDEDADLQVRIPVVSHFGVTGRRALAPTLQKIGERFTWNDMKSDMEVFVSRCLHCASALGGPPQSRVLGEVMHADSQNELIHWDYLFIEESTTGVVYVLFIKDDASKYVWLLPCKSVDAEATEGHVVGTQLEARYNTKKKPYEIKVHWRCLDTIENSWEPVDVLLQDVPVAVKAFARKKHSKKAVKALSKAFNLR</sequence>
<comment type="caution">
    <text evidence="3">The sequence shown here is derived from an EMBL/GenBank/DDBJ whole genome shotgun (WGS) entry which is preliminary data.</text>
</comment>
<keyword evidence="4" id="KW-1185">Reference proteome</keyword>
<evidence type="ECO:0000313" key="3">
    <source>
        <dbReference type="EMBL" id="POM66566.1"/>
    </source>
</evidence>
<evidence type="ECO:0000259" key="2">
    <source>
        <dbReference type="Pfam" id="PF17919"/>
    </source>
</evidence>
<dbReference type="Pfam" id="PF17919">
    <property type="entry name" value="RT_RNaseH_2"/>
    <property type="match status" value="1"/>
</dbReference>
<gene>
    <name evidence="3" type="ORF">PHPALM_17552</name>
</gene>
<protein>
    <recommendedName>
        <fullName evidence="2">Reverse transcriptase/retrotransposon-derived protein RNase H-like domain-containing protein</fullName>
    </recommendedName>
</protein>
<dbReference type="InterPro" id="IPR041577">
    <property type="entry name" value="RT_RNaseH_2"/>
</dbReference>
<dbReference type="InterPro" id="IPR050951">
    <property type="entry name" value="Retrovirus_Pol_polyprotein"/>
</dbReference>
<evidence type="ECO:0000313" key="4">
    <source>
        <dbReference type="Proteomes" id="UP000237271"/>
    </source>
</evidence>
<proteinExistence type="predicted"/>
<dbReference type="InterPro" id="IPR012337">
    <property type="entry name" value="RNaseH-like_sf"/>
</dbReference>
<dbReference type="Gene3D" id="1.10.340.70">
    <property type="match status" value="1"/>
</dbReference>
<dbReference type="GO" id="GO:0003824">
    <property type="term" value="F:catalytic activity"/>
    <property type="evidence" value="ECO:0007669"/>
    <property type="project" value="UniProtKB-KW"/>
</dbReference>
<dbReference type="AlphaFoldDB" id="A0A2P4XLY1"/>
<dbReference type="OrthoDB" id="123220at2759"/>
<dbReference type="SUPFAM" id="SSF56672">
    <property type="entry name" value="DNA/RNA polymerases"/>
    <property type="match status" value="1"/>
</dbReference>
<dbReference type="Gene3D" id="2.40.50.40">
    <property type="match status" value="1"/>
</dbReference>
<dbReference type="EMBL" id="NCKW01009582">
    <property type="protein sequence ID" value="POM66566.1"/>
    <property type="molecule type" value="Genomic_DNA"/>
</dbReference>
<dbReference type="SUPFAM" id="SSF53098">
    <property type="entry name" value="Ribonuclease H-like"/>
    <property type="match status" value="1"/>
</dbReference>